<evidence type="ECO:0000313" key="2">
    <source>
        <dbReference type="Proteomes" id="UP000216052"/>
    </source>
</evidence>
<keyword evidence="2" id="KW-1185">Reference proteome</keyword>
<dbReference type="Gene3D" id="1.20.120.450">
    <property type="entry name" value="dinb family like domain"/>
    <property type="match status" value="1"/>
</dbReference>
<gene>
    <name evidence="1" type="ORF">SPACI_046850</name>
</gene>
<dbReference type="PANTHER" id="PTHR40658">
    <property type="match status" value="1"/>
</dbReference>
<evidence type="ECO:0008006" key="3">
    <source>
        <dbReference type="Google" id="ProtNLM"/>
    </source>
</evidence>
<dbReference type="InterPro" id="IPR012550">
    <property type="entry name" value="DUF1706"/>
</dbReference>
<dbReference type="EMBL" id="CP155571">
    <property type="protein sequence ID" value="XFO74575.1"/>
    <property type="molecule type" value="Genomic_DNA"/>
</dbReference>
<dbReference type="PANTHER" id="PTHR40658:SF3">
    <property type="entry name" value="CLBS_DFSB FAMILY FOUR-HELIX BUNDLE PROTEIN"/>
    <property type="match status" value="1"/>
</dbReference>
<proteinExistence type="predicted"/>
<dbReference type="Proteomes" id="UP000216052">
    <property type="component" value="Chromosome"/>
</dbReference>
<accession>A0ABZ3J929</accession>
<name>A0ABZ3J929_SPOA4</name>
<evidence type="ECO:0000313" key="1">
    <source>
        <dbReference type="EMBL" id="XFO74575.1"/>
    </source>
</evidence>
<sequence length="116" mass="13729">MAGRKVVTPSPDYKWNQLGALYQQFYAEYRGYSLTELRTLFRGAMGEWCNWIEQLSDEELFTPNVRKWTVTDANWPLWKWVHINSVAPFKSFRAKLRKWKKHVCTCRLNLKRGAGG</sequence>
<dbReference type="InterPro" id="IPR034660">
    <property type="entry name" value="DinB/YfiT-like"/>
</dbReference>
<protein>
    <recommendedName>
        <fullName evidence="3">Transposase IS204/IS1001/IS1096/IS1165 DDE domain-containing protein</fullName>
    </recommendedName>
</protein>
<reference evidence="1" key="1">
    <citation type="submission" date="2024-05" db="EMBL/GenBank/DDBJ databases">
        <title>Isolation and characterization of Sporomusa carbonis sp. nov., a carboxydotrophic hydrogenogen in the genus of Sporomusa isolated from a charcoal burning pile.</title>
        <authorList>
            <person name="Boeer T."/>
            <person name="Rosenbaum F."/>
            <person name="Eysell L."/>
            <person name="Mueller V."/>
            <person name="Daniel R."/>
            <person name="Poehlein A."/>
        </authorList>
    </citation>
    <scope>NUCLEOTIDE SEQUENCE [LARGE SCALE GENOMIC DNA]</scope>
    <source>
        <strain evidence="1">DSM 3132</strain>
    </source>
</reference>
<organism evidence="1 2">
    <name type="scientific">Sporomusa acidovorans (strain ATCC 49682 / DSM 3132 / Mol)</name>
    <dbReference type="NCBI Taxonomy" id="1123286"/>
    <lineage>
        <taxon>Bacteria</taxon>
        <taxon>Bacillati</taxon>
        <taxon>Bacillota</taxon>
        <taxon>Negativicutes</taxon>
        <taxon>Selenomonadales</taxon>
        <taxon>Sporomusaceae</taxon>
        <taxon>Sporomusa</taxon>
    </lineage>
</organism>
<dbReference type="Pfam" id="PF08020">
    <property type="entry name" value="DUF1706"/>
    <property type="match status" value="1"/>
</dbReference>